<dbReference type="Gene3D" id="1.10.1660.10">
    <property type="match status" value="1"/>
</dbReference>
<dbReference type="PRINTS" id="PR00040">
    <property type="entry name" value="HTHMERR"/>
</dbReference>
<dbReference type="PANTHER" id="PTHR30204">
    <property type="entry name" value="REDOX-CYCLING DRUG-SENSING TRANSCRIPTIONAL ACTIVATOR SOXR"/>
    <property type="match status" value="1"/>
</dbReference>
<evidence type="ECO:0000313" key="5">
    <source>
        <dbReference type="EMBL" id="TPE62619.1"/>
    </source>
</evidence>
<name>A0A501XQD2_9SPHN</name>
<dbReference type="InterPro" id="IPR047057">
    <property type="entry name" value="MerR_fam"/>
</dbReference>
<dbReference type="InterPro" id="IPR015358">
    <property type="entry name" value="Tscrpt_reg_MerR_DNA-bd"/>
</dbReference>
<feature type="domain" description="HTH merR-type" evidence="4">
    <location>
        <begin position="1"/>
        <end position="69"/>
    </location>
</feature>
<evidence type="ECO:0000256" key="1">
    <source>
        <dbReference type="ARBA" id="ARBA00023015"/>
    </source>
</evidence>
<gene>
    <name evidence="5" type="ORF">FJQ54_05365</name>
</gene>
<dbReference type="InterPro" id="IPR009061">
    <property type="entry name" value="DNA-bd_dom_put_sf"/>
</dbReference>
<sequence length="131" mass="14642">MRIGELAKATETRVETIRWYEKVGLLQHNSRTTGNYRTYGEPELARLSFIRRARALGFSLDQVRELLDLAETDGQDCAAVDRLAAAQLKAIDQRLEDLQALRAELSKLLRACEGGSVTNCRIIEALAPRAV</sequence>
<dbReference type="PANTHER" id="PTHR30204:SF92">
    <property type="entry name" value="HTH-TYPE TRANSCRIPTIONAL REGULATOR ZNTR"/>
    <property type="match status" value="1"/>
</dbReference>
<reference evidence="5 6" key="1">
    <citation type="submission" date="2019-06" db="EMBL/GenBank/DDBJ databases">
        <authorList>
            <person name="Lee I."/>
            <person name="Jang G.I."/>
            <person name="Hwang C.Y."/>
        </authorList>
    </citation>
    <scope>NUCLEOTIDE SEQUENCE [LARGE SCALE GENOMIC DNA]</scope>
    <source>
        <strain evidence="5 6">PAMC 28131</strain>
    </source>
</reference>
<dbReference type="SUPFAM" id="SSF46955">
    <property type="entry name" value="Putative DNA-binding domain"/>
    <property type="match status" value="1"/>
</dbReference>
<keyword evidence="2" id="KW-0238">DNA-binding</keyword>
<organism evidence="5 6">
    <name type="scientific">Sandaracinobacter neustonicus</name>
    <dbReference type="NCBI Taxonomy" id="1715348"/>
    <lineage>
        <taxon>Bacteria</taxon>
        <taxon>Pseudomonadati</taxon>
        <taxon>Pseudomonadota</taxon>
        <taxon>Alphaproteobacteria</taxon>
        <taxon>Sphingomonadales</taxon>
        <taxon>Sphingosinicellaceae</taxon>
        <taxon>Sandaracinobacter</taxon>
    </lineage>
</organism>
<dbReference type="Pfam" id="PF09278">
    <property type="entry name" value="MerR-DNA-bind"/>
    <property type="match status" value="1"/>
</dbReference>
<dbReference type="CDD" id="cd04785">
    <property type="entry name" value="HTH_CadR-PbrR-like"/>
    <property type="match status" value="1"/>
</dbReference>
<dbReference type="EMBL" id="VFSU01000017">
    <property type="protein sequence ID" value="TPE62619.1"/>
    <property type="molecule type" value="Genomic_DNA"/>
</dbReference>
<keyword evidence="1" id="KW-0805">Transcription regulation</keyword>
<comment type="caution">
    <text evidence="5">The sequence shown here is derived from an EMBL/GenBank/DDBJ whole genome shotgun (WGS) entry which is preliminary data.</text>
</comment>
<evidence type="ECO:0000256" key="3">
    <source>
        <dbReference type="ARBA" id="ARBA00023163"/>
    </source>
</evidence>
<dbReference type="Proteomes" id="UP000319897">
    <property type="component" value="Unassembled WGS sequence"/>
</dbReference>
<dbReference type="InterPro" id="IPR000551">
    <property type="entry name" value="MerR-type_HTH_dom"/>
</dbReference>
<evidence type="ECO:0000259" key="4">
    <source>
        <dbReference type="PROSITE" id="PS50937"/>
    </source>
</evidence>
<accession>A0A501XQD2</accession>
<protein>
    <submittedName>
        <fullName evidence="5">Helix-turn-helix domain-containing protein</fullName>
    </submittedName>
</protein>
<dbReference type="OrthoDB" id="9802944at2"/>
<dbReference type="GO" id="GO:0003700">
    <property type="term" value="F:DNA-binding transcription factor activity"/>
    <property type="evidence" value="ECO:0007669"/>
    <property type="project" value="InterPro"/>
</dbReference>
<dbReference type="RefSeq" id="WP_140927391.1">
    <property type="nucleotide sequence ID" value="NZ_VFSU01000017.1"/>
</dbReference>
<dbReference type="SMART" id="SM00422">
    <property type="entry name" value="HTH_MERR"/>
    <property type="match status" value="1"/>
</dbReference>
<dbReference type="PROSITE" id="PS50937">
    <property type="entry name" value="HTH_MERR_2"/>
    <property type="match status" value="1"/>
</dbReference>
<dbReference type="Pfam" id="PF00376">
    <property type="entry name" value="MerR"/>
    <property type="match status" value="1"/>
</dbReference>
<dbReference type="GO" id="GO:0003677">
    <property type="term" value="F:DNA binding"/>
    <property type="evidence" value="ECO:0007669"/>
    <property type="project" value="UniProtKB-KW"/>
</dbReference>
<proteinExistence type="predicted"/>
<keyword evidence="3" id="KW-0804">Transcription</keyword>
<evidence type="ECO:0000313" key="6">
    <source>
        <dbReference type="Proteomes" id="UP000319897"/>
    </source>
</evidence>
<dbReference type="AlphaFoldDB" id="A0A501XQD2"/>
<keyword evidence="6" id="KW-1185">Reference proteome</keyword>
<evidence type="ECO:0000256" key="2">
    <source>
        <dbReference type="ARBA" id="ARBA00023125"/>
    </source>
</evidence>